<keyword evidence="2" id="KW-1185">Reference proteome</keyword>
<dbReference type="EMBL" id="CM046400">
    <property type="protein sequence ID" value="KAI8524144.1"/>
    <property type="molecule type" value="Genomic_DNA"/>
</dbReference>
<reference evidence="1" key="1">
    <citation type="submission" date="2022-02" db="EMBL/GenBank/DDBJ databases">
        <title>Plant Genome Project.</title>
        <authorList>
            <person name="Zhang R.-G."/>
        </authorList>
    </citation>
    <scope>NUCLEOTIDE SEQUENCE</scope>
    <source>
        <strain evidence="1">AT1</strain>
    </source>
</reference>
<gene>
    <name evidence="1" type="ORF">RHMOL_Rhmol13G0126900</name>
</gene>
<accession>A0ACC0L606</accession>
<proteinExistence type="predicted"/>
<evidence type="ECO:0000313" key="2">
    <source>
        <dbReference type="Proteomes" id="UP001062846"/>
    </source>
</evidence>
<protein>
    <submittedName>
        <fullName evidence="1">Uncharacterized protein</fullName>
    </submittedName>
</protein>
<dbReference type="Proteomes" id="UP001062846">
    <property type="component" value="Chromosome 13"/>
</dbReference>
<evidence type="ECO:0000313" key="1">
    <source>
        <dbReference type="EMBL" id="KAI8524144.1"/>
    </source>
</evidence>
<name>A0ACC0L606_RHOML</name>
<comment type="caution">
    <text evidence="1">The sequence shown here is derived from an EMBL/GenBank/DDBJ whole genome shotgun (WGS) entry which is preliminary data.</text>
</comment>
<sequence>MAGANASIKLHSWSVIQSKPAGNLNSFVQIQRTNGSPLRLSRETLRTSQLSFTKSENFQQYPTPLK</sequence>
<organism evidence="1 2">
    <name type="scientific">Rhododendron molle</name>
    <name type="common">Chinese azalea</name>
    <name type="synonym">Azalea mollis</name>
    <dbReference type="NCBI Taxonomy" id="49168"/>
    <lineage>
        <taxon>Eukaryota</taxon>
        <taxon>Viridiplantae</taxon>
        <taxon>Streptophyta</taxon>
        <taxon>Embryophyta</taxon>
        <taxon>Tracheophyta</taxon>
        <taxon>Spermatophyta</taxon>
        <taxon>Magnoliopsida</taxon>
        <taxon>eudicotyledons</taxon>
        <taxon>Gunneridae</taxon>
        <taxon>Pentapetalae</taxon>
        <taxon>asterids</taxon>
        <taxon>Ericales</taxon>
        <taxon>Ericaceae</taxon>
        <taxon>Ericoideae</taxon>
        <taxon>Rhodoreae</taxon>
        <taxon>Rhododendron</taxon>
    </lineage>
</organism>